<accession>A0A840G510</accession>
<evidence type="ECO:0000256" key="1">
    <source>
        <dbReference type="SAM" id="MobiDB-lite"/>
    </source>
</evidence>
<proteinExistence type="predicted"/>
<evidence type="ECO:0000313" key="3">
    <source>
        <dbReference type="Proteomes" id="UP000587070"/>
    </source>
</evidence>
<evidence type="ECO:0000313" key="2">
    <source>
        <dbReference type="EMBL" id="MBB4246995.1"/>
    </source>
</evidence>
<dbReference type="Proteomes" id="UP000587070">
    <property type="component" value="Unassembled WGS sequence"/>
</dbReference>
<name>A0A840G510_RHOTE</name>
<organism evidence="2 3">
    <name type="scientific">Rhodocyclus tenuis</name>
    <name type="common">Rhodospirillum tenue</name>
    <dbReference type="NCBI Taxonomy" id="1066"/>
    <lineage>
        <taxon>Bacteria</taxon>
        <taxon>Pseudomonadati</taxon>
        <taxon>Pseudomonadota</taxon>
        <taxon>Betaproteobacteria</taxon>
        <taxon>Rhodocyclales</taxon>
        <taxon>Rhodocyclaceae</taxon>
        <taxon>Rhodocyclus</taxon>
    </lineage>
</organism>
<comment type="caution">
    <text evidence="2">The sequence shown here is derived from an EMBL/GenBank/DDBJ whole genome shotgun (WGS) entry which is preliminary data.</text>
</comment>
<dbReference type="RefSeq" id="WP_153115510.1">
    <property type="nucleotide sequence ID" value="NZ_JACIGE010000004.1"/>
</dbReference>
<dbReference type="EMBL" id="JACIGE010000004">
    <property type="protein sequence ID" value="MBB4246995.1"/>
    <property type="molecule type" value="Genomic_DNA"/>
</dbReference>
<reference evidence="2 3" key="1">
    <citation type="submission" date="2020-08" db="EMBL/GenBank/DDBJ databases">
        <title>Genome sequencing of Purple Non-Sulfur Bacteria from various extreme environments.</title>
        <authorList>
            <person name="Mayer M."/>
        </authorList>
    </citation>
    <scope>NUCLEOTIDE SEQUENCE [LARGE SCALE GENOMIC DNA]</scope>
    <source>
        <strain evidence="2 3">2761</strain>
    </source>
</reference>
<sequence length="120" mass="12366">MSFASNDQSLPQENAVSGGTQATVGGADSPSALITAALAYLAQHMQTGCQRSGALAAMLLERLASDARADVHLRQHARQLAEILDADPQLAAFAEAGAIRVRNTAPCATASSKAPLEHSL</sequence>
<protein>
    <submittedName>
        <fullName evidence="2">Uncharacterized protein</fullName>
    </submittedName>
</protein>
<keyword evidence="3" id="KW-1185">Reference proteome</keyword>
<feature type="region of interest" description="Disordered" evidence="1">
    <location>
        <begin position="1"/>
        <end position="23"/>
    </location>
</feature>
<gene>
    <name evidence="2" type="ORF">GGD90_001361</name>
</gene>
<dbReference type="OrthoDB" id="9981838at2"/>
<dbReference type="AlphaFoldDB" id="A0A840G510"/>